<evidence type="ECO:0000259" key="1">
    <source>
        <dbReference type="Pfam" id="PF12937"/>
    </source>
</evidence>
<proteinExistence type="predicted"/>
<dbReference type="AlphaFoldDB" id="A0AAD6YC22"/>
<dbReference type="InterPro" id="IPR032675">
    <property type="entry name" value="LRR_dom_sf"/>
</dbReference>
<keyword evidence="3" id="KW-1185">Reference proteome</keyword>
<name>A0AAD6YC22_9AGAR</name>
<protein>
    <recommendedName>
        <fullName evidence="1">F-box domain-containing protein</fullName>
    </recommendedName>
</protein>
<organism evidence="2 3">
    <name type="scientific">Mycena pura</name>
    <dbReference type="NCBI Taxonomy" id="153505"/>
    <lineage>
        <taxon>Eukaryota</taxon>
        <taxon>Fungi</taxon>
        <taxon>Dikarya</taxon>
        <taxon>Basidiomycota</taxon>
        <taxon>Agaricomycotina</taxon>
        <taxon>Agaricomycetes</taxon>
        <taxon>Agaricomycetidae</taxon>
        <taxon>Agaricales</taxon>
        <taxon>Marasmiineae</taxon>
        <taxon>Mycenaceae</taxon>
        <taxon>Mycena</taxon>
    </lineage>
</organism>
<dbReference type="EMBL" id="JARJCW010000034">
    <property type="protein sequence ID" value="KAJ7208296.1"/>
    <property type="molecule type" value="Genomic_DNA"/>
</dbReference>
<evidence type="ECO:0000313" key="3">
    <source>
        <dbReference type="Proteomes" id="UP001219525"/>
    </source>
</evidence>
<reference evidence="2" key="1">
    <citation type="submission" date="2023-03" db="EMBL/GenBank/DDBJ databases">
        <title>Massive genome expansion in bonnet fungi (Mycena s.s.) driven by repeated elements and novel gene families across ecological guilds.</title>
        <authorList>
            <consortium name="Lawrence Berkeley National Laboratory"/>
            <person name="Harder C.B."/>
            <person name="Miyauchi S."/>
            <person name="Viragh M."/>
            <person name="Kuo A."/>
            <person name="Thoen E."/>
            <person name="Andreopoulos B."/>
            <person name="Lu D."/>
            <person name="Skrede I."/>
            <person name="Drula E."/>
            <person name="Henrissat B."/>
            <person name="Morin E."/>
            <person name="Kohler A."/>
            <person name="Barry K."/>
            <person name="LaButti K."/>
            <person name="Morin E."/>
            <person name="Salamov A."/>
            <person name="Lipzen A."/>
            <person name="Mereny Z."/>
            <person name="Hegedus B."/>
            <person name="Baldrian P."/>
            <person name="Stursova M."/>
            <person name="Weitz H."/>
            <person name="Taylor A."/>
            <person name="Grigoriev I.V."/>
            <person name="Nagy L.G."/>
            <person name="Martin F."/>
            <person name="Kauserud H."/>
        </authorList>
    </citation>
    <scope>NUCLEOTIDE SEQUENCE</scope>
    <source>
        <strain evidence="2">9144</strain>
    </source>
</reference>
<feature type="domain" description="F-box" evidence="1">
    <location>
        <begin position="71"/>
        <end position="125"/>
    </location>
</feature>
<dbReference type="Proteomes" id="UP001219525">
    <property type="component" value="Unassembled WGS sequence"/>
</dbReference>
<comment type="caution">
    <text evidence="2">The sequence shown here is derived from an EMBL/GenBank/DDBJ whole genome shotgun (WGS) entry which is preliminary data.</text>
</comment>
<dbReference type="InterPro" id="IPR001810">
    <property type="entry name" value="F-box_dom"/>
</dbReference>
<evidence type="ECO:0000313" key="2">
    <source>
        <dbReference type="EMBL" id="KAJ7208296.1"/>
    </source>
</evidence>
<sequence>MDIACKRCGHREILTNDFLEARDTVGQRATLARLDTEILRFRAYAEEYIAALEQQRRAVSDGLARVVYPVLTLPNEITSRIFVQYLPDHGRVRPSPRSAPLLVAQVCRRWREVALATCKLWSSIDVHIALSAEANILRPGGYELVSTWFSRAQGHPLSWTIRQPPLPLLQSLSAPLGSTDLQDILQCAPQLRELHIVRLAPDFQLASKSLVKLEISYCLPIDTFLSILNNCPRISYTARDHTPATFPNIESLGLMG</sequence>
<dbReference type="Pfam" id="PF12937">
    <property type="entry name" value="F-box-like"/>
    <property type="match status" value="1"/>
</dbReference>
<dbReference type="Gene3D" id="3.80.10.10">
    <property type="entry name" value="Ribonuclease Inhibitor"/>
    <property type="match status" value="1"/>
</dbReference>
<accession>A0AAD6YC22</accession>
<feature type="non-terminal residue" evidence="2">
    <location>
        <position position="1"/>
    </location>
</feature>
<gene>
    <name evidence="2" type="ORF">GGX14DRAFT_454323</name>
</gene>